<dbReference type="InterPro" id="IPR036629">
    <property type="entry name" value="YjbJ_sf"/>
</dbReference>
<evidence type="ECO:0000259" key="2">
    <source>
        <dbReference type="Pfam" id="PF05532"/>
    </source>
</evidence>
<comment type="similarity">
    <text evidence="1">Belongs to the UPF0337 (CsbD) family.</text>
</comment>
<protein>
    <recommendedName>
        <fullName evidence="2">CsbD-like domain-containing protein</fullName>
    </recommendedName>
</protein>
<dbReference type="EMBL" id="CADCTQ010000579">
    <property type="protein sequence ID" value="CAA9322320.1"/>
    <property type="molecule type" value="Genomic_DNA"/>
</dbReference>
<name>A0A6J4L2J7_9SPHI</name>
<feature type="domain" description="CsbD-like" evidence="2">
    <location>
        <begin position="26"/>
        <end position="77"/>
    </location>
</feature>
<evidence type="ECO:0000256" key="1">
    <source>
        <dbReference type="ARBA" id="ARBA00009129"/>
    </source>
</evidence>
<sequence length="82" mass="9591">MNNSDNDSLFGNRAYDRDGLDTTELRARGNWTELKGKMRQQYGDLTDDDLEYAEGKQEEWYGKLSNKLGRTIDDVRDWLRGL</sequence>
<evidence type="ECO:0000313" key="3">
    <source>
        <dbReference type="EMBL" id="CAA9322320.1"/>
    </source>
</evidence>
<organism evidence="3">
    <name type="scientific">uncultured Cytophagales bacterium</name>
    <dbReference type="NCBI Taxonomy" id="158755"/>
    <lineage>
        <taxon>Bacteria</taxon>
        <taxon>Pseudomonadati</taxon>
        <taxon>Bacteroidota</taxon>
        <taxon>Sphingobacteriia</taxon>
        <taxon>Sphingobacteriales</taxon>
        <taxon>environmental samples</taxon>
    </lineage>
</organism>
<reference evidence="3" key="1">
    <citation type="submission" date="2020-02" db="EMBL/GenBank/DDBJ databases">
        <authorList>
            <person name="Meier V. D."/>
        </authorList>
    </citation>
    <scope>NUCLEOTIDE SEQUENCE</scope>
    <source>
        <strain evidence="3">AVDCRST_MAG56</strain>
    </source>
</reference>
<gene>
    <name evidence="3" type="ORF">AVDCRST_MAG56-7048</name>
</gene>
<accession>A0A6J4L2J7</accession>
<dbReference type="Gene3D" id="1.10.1470.10">
    <property type="entry name" value="YjbJ"/>
    <property type="match status" value="1"/>
</dbReference>
<dbReference type="Pfam" id="PF05532">
    <property type="entry name" value="CsbD"/>
    <property type="match status" value="1"/>
</dbReference>
<dbReference type="AlphaFoldDB" id="A0A6J4L2J7"/>
<dbReference type="InterPro" id="IPR008462">
    <property type="entry name" value="CsbD"/>
</dbReference>
<dbReference type="SUPFAM" id="SSF69047">
    <property type="entry name" value="Hypothetical protein YjbJ"/>
    <property type="match status" value="1"/>
</dbReference>
<proteinExistence type="inferred from homology"/>